<keyword evidence="2" id="KW-1185">Reference proteome</keyword>
<protein>
    <submittedName>
        <fullName evidence="1">Uncharacterized protein</fullName>
    </submittedName>
</protein>
<dbReference type="AlphaFoldDB" id="A0A8J4XGD6"/>
<sequence length="53" mass="6078">MNYTLNLLYGLLARTHAKHCLLSVETQVQLLLLGVPKNTRTGRGIFKLADYRY</sequence>
<evidence type="ECO:0000313" key="2">
    <source>
        <dbReference type="Proteomes" id="UP000727407"/>
    </source>
</evidence>
<proteinExistence type="predicted"/>
<dbReference type="EMBL" id="QNUK01000013">
    <property type="protein sequence ID" value="KAF5908430.1"/>
    <property type="molecule type" value="Genomic_DNA"/>
</dbReference>
<gene>
    <name evidence="1" type="ORF">DAT39_001925</name>
</gene>
<feature type="non-terminal residue" evidence="1">
    <location>
        <position position="53"/>
    </location>
</feature>
<comment type="caution">
    <text evidence="1">The sequence shown here is derived from an EMBL/GenBank/DDBJ whole genome shotgun (WGS) entry which is preliminary data.</text>
</comment>
<reference evidence="1" key="1">
    <citation type="submission" date="2020-07" db="EMBL/GenBank/DDBJ databases">
        <title>Clarias magur genome sequencing, assembly and annotation.</title>
        <authorList>
            <person name="Kushwaha B."/>
            <person name="Kumar R."/>
            <person name="Das P."/>
            <person name="Joshi C.G."/>
            <person name="Kumar D."/>
            <person name="Nagpure N.S."/>
            <person name="Pandey M."/>
            <person name="Agarwal S."/>
            <person name="Srivastava S."/>
            <person name="Singh M."/>
            <person name="Sahoo L."/>
            <person name="Jayasankar P."/>
            <person name="Meher P.K."/>
            <person name="Koringa P.G."/>
            <person name="Iquebal M.A."/>
            <person name="Das S.P."/>
            <person name="Bit A."/>
            <person name="Patnaik S."/>
            <person name="Patel N."/>
            <person name="Shah T.M."/>
            <person name="Hinsu A."/>
            <person name="Jena J.K."/>
        </authorList>
    </citation>
    <scope>NUCLEOTIDE SEQUENCE</scope>
    <source>
        <strain evidence="1">CIFAMagur01</strain>
        <tissue evidence="1">Testis</tissue>
    </source>
</reference>
<dbReference type="Proteomes" id="UP000727407">
    <property type="component" value="Unassembled WGS sequence"/>
</dbReference>
<name>A0A8J4XGD6_CLAMG</name>
<evidence type="ECO:0000313" key="1">
    <source>
        <dbReference type="EMBL" id="KAF5908430.1"/>
    </source>
</evidence>
<accession>A0A8J4XGD6</accession>
<organism evidence="1 2">
    <name type="scientific">Clarias magur</name>
    <name type="common">Asian catfish</name>
    <name type="synonym">Macropteronotus magur</name>
    <dbReference type="NCBI Taxonomy" id="1594786"/>
    <lineage>
        <taxon>Eukaryota</taxon>
        <taxon>Metazoa</taxon>
        <taxon>Chordata</taxon>
        <taxon>Craniata</taxon>
        <taxon>Vertebrata</taxon>
        <taxon>Euteleostomi</taxon>
        <taxon>Actinopterygii</taxon>
        <taxon>Neopterygii</taxon>
        <taxon>Teleostei</taxon>
        <taxon>Ostariophysi</taxon>
        <taxon>Siluriformes</taxon>
        <taxon>Clariidae</taxon>
        <taxon>Clarias</taxon>
    </lineage>
</organism>